<keyword evidence="4 8" id="KW-0812">Transmembrane</keyword>
<organism evidence="10 11">
    <name type="scientific">Anaeramoeba flamelloides</name>
    <dbReference type="NCBI Taxonomy" id="1746091"/>
    <lineage>
        <taxon>Eukaryota</taxon>
        <taxon>Metamonada</taxon>
        <taxon>Anaeramoebidae</taxon>
        <taxon>Anaeramoeba</taxon>
    </lineage>
</organism>
<evidence type="ECO:0000256" key="2">
    <source>
        <dbReference type="ARBA" id="ARBA00009063"/>
    </source>
</evidence>
<dbReference type="CDD" id="cd15844">
    <property type="entry name" value="SNARE_syntaxin5"/>
    <property type="match status" value="1"/>
</dbReference>
<gene>
    <name evidence="10" type="ORF">M0813_21792</name>
</gene>
<dbReference type="PANTHER" id="PTHR19957:SF3">
    <property type="entry name" value="SYNTAXIN-5"/>
    <property type="match status" value="1"/>
</dbReference>
<name>A0ABQ8YFR3_9EUKA</name>
<comment type="similarity">
    <text evidence="2">Belongs to the syntaxin family.</text>
</comment>
<dbReference type="Pfam" id="PF05739">
    <property type="entry name" value="SNARE"/>
    <property type="match status" value="1"/>
</dbReference>
<accession>A0ABQ8YFR3</accession>
<keyword evidence="3" id="KW-0813">Transport</keyword>
<keyword evidence="11" id="KW-1185">Reference proteome</keyword>
<protein>
    <submittedName>
        <fullName evidence="10">Syntaxin-5</fullName>
    </submittedName>
</protein>
<keyword evidence="6" id="KW-0175">Coiled coil</keyword>
<reference evidence="10" key="1">
    <citation type="submission" date="2022-08" db="EMBL/GenBank/DDBJ databases">
        <title>Novel sulfate-reducing endosymbionts in the free-living metamonad Anaeramoeba.</title>
        <authorList>
            <person name="Jerlstrom-Hultqvist J."/>
            <person name="Cepicka I."/>
            <person name="Gallot-Lavallee L."/>
            <person name="Salas-Leiva D."/>
            <person name="Curtis B.A."/>
            <person name="Zahonova K."/>
            <person name="Pipaliya S."/>
            <person name="Dacks J."/>
            <person name="Roger A.J."/>
        </authorList>
    </citation>
    <scope>NUCLEOTIDE SEQUENCE</scope>
    <source>
        <strain evidence="10">Schooner1</strain>
    </source>
</reference>
<keyword evidence="7 8" id="KW-0472">Membrane</keyword>
<keyword evidence="5 8" id="KW-1133">Transmembrane helix</keyword>
<dbReference type="SMART" id="SM00397">
    <property type="entry name" value="t_SNARE"/>
    <property type="match status" value="1"/>
</dbReference>
<evidence type="ECO:0000313" key="10">
    <source>
        <dbReference type="EMBL" id="KAJ6243355.1"/>
    </source>
</evidence>
<dbReference type="InterPro" id="IPR006012">
    <property type="entry name" value="Syntaxin/epimorphin_CS"/>
</dbReference>
<evidence type="ECO:0000256" key="8">
    <source>
        <dbReference type="SAM" id="Phobius"/>
    </source>
</evidence>
<evidence type="ECO:0000259" key="9">
    <source>
        <dbReference type="PROSITE" id="PS50192"/>
    </source>
</evidence>
<dbReference type="Proteomes" id="UP001150062">
    <property type="component" value="Unassembled WGS sequence"/>
</dbReference>
<dbReference type="InterPro" id="IPR010989">
    <property type="entry name" value="SNARE"/>
</dbReference>
<sequence>MNRMYTDDPKNRTEEFFSIASSMKQNYSTNKTKNDNTIKNSKTKKNEFFQITSQIGKQIHLTCLKLSDLSKLAKSTSLYNDPTHQIQILTHEIKEEIQTLNRQLESVEILASHNTGKQNRQTTQHTNQIVGSLKGQLANTTQSFQGVLRERTENLKKQQERRSKFMDNSSFFFSANNNTSSRKISYAMDESKTNSTNLGFDIDIIENTNNNFNSQNSLQTVSYRESRVNVVEDIEKTIHEIGTIFSRLANLIQNQDTQIEWIDQNVDETLENIEQGERELRKYSESIGSNRWLIFKIFAILIVFILIFVLIM</sequence>
<dbReference type="SUPFAM" id="SSF47661">
    <property type="entry name" value="t-snare proteins"/>
    <property type="match status" value="1"/>
</dbReference>
<dbReference type="PROSITE" id="PS50192">
    <property type="entry name" value="T_SNARE"/>
    <property type="match status" value="1"/>
</dbReference>
<dbReference type="PROSITE" id="PS00914">
    <property type="entry name" value="SYNTAXIN"/>
    <property type="match status" value="1"/>
</dbReference>
<evidence type="ECO:0000256" key="4">
    <source>
        <dbReference type="ARBA" id="ARBA00022692"/>
    </source>
</evidence>
<proteinExistence type="inferred from homology"/>
<evidence type="ECO:0000256" key="7">
    <source>
        <dbReference type="ARBA" id="ARBA00023136"/>
    </source>
</evidence>
<dbReference type="InterPro" id="IPR045242">
    <property type="entry name" value="Syntaxin"/>
</dbReference>
<evidence type="ECO:0000256" key="3">
    <source>
        <dbReference type="ARBA" id="ARBA00022448"/>
    </source>
</evidence>
<comment type="caution">
    <text evidence="10">The sequence shown here is derived from an EMBL/GenBank/DDBJ whole genome shotgun (WGS) entry which is preliminary data.</text>
</comment>
<dbReference type="PANTHER" id="PTHR19957">
    <property type="entry name" value="SYNTAXIN"/>
    <property type="match status" value="1"/>
</dbReference>
<dbReference type="Gene3D" id="1.20.58.70">
    <property type="match status" value="1"/>
</dbReference>
<comment type="subcellular location">
    <subcellularLocation>
        <location evidence="1">Membrane</location>
        <topology evidence="1">Single-pass type IV membrane protein</topology>
    </subcellularLocation>
</comment>
<feature type="domain" description="T-SNARE coiled-coil homology" evidence="9">
    <location>
        <begin position="221"/>
        <end position="283"/>
    </location>
</feature>
<evidence type="ECO:0000256" key="6">
    <source>
        <dbReference type="ARBA" id="ARBA00023054"/>
    </source>
</evidence>
<feature type="transmembrane region" description="Helical" evidence="8">
    <location>
        <begin position="292"/>
        <end position="311"/>
    </location>
</feature>
<dbReference type="EMBL" id="JAOAOG010000168">
    <property type="protein sequence ID" value="KAJ6243355.1"/>
    <property type="molecule type" value="Genomic_DNA"/>
</dbReference>
<evidence type="ECO:0000313" key="11">
    <source>
        <dbReference type="Proteomes" id="UP001150062"/>
    </source>
</evidence>
<evidence type="ECO:0000256" key="1">
    <source>
        <dbReference type="ARBA" id="ARBA00004211"/>
    </source>
</evidence>
<dbReference type="InterPro" id="IPR000727">
    <property type="entry name" value="T_SNARE_dom"/>
</dbReference>
<evidence type="ECO:0000256" key="5">
    <source>
        <dbReference type="ARBA" id="ARBA00022989"/>
    </source>
</evidence>